<evidence type="ECO:0000313" key="6">
    <source>
        <dbReference type="EMBL" id="TLM92355.1"/>
    </source>
</evidence>
<dbReference type="InterPro" id="IPR036649">
    <property type="entry name" value="Pyrophosphatase_sf"/>
</dbReference>
<sequence length="284" mass="30554">MPILGPSTAGNCCPTAATSAYFTTPGWVCRCSTTYSAYTCRWPARSTPTGCPTTSRTSATASALCSTCKKSAPSACSTRPCAKHGLIGSILLLAAGLVVGCQSRFNELPTYSDERHLLQVVVETPAGTNRVLHYDAATNDFKPEQRAGVDRLISFLPYPANAGFVPSTKLPASPRHPAGQPLPALVLAESLPAGTVLEVLPVGLVTLDRAGELEPVVLAVPARPSQRILPVTSWRELRQQYPAAQEVLRLWLLRSAEHGEVRVVGWRDERAAEQQIRQVQQKSD</sequence>
<keyword evidence="3" id="KW-0479">Metal-binding</keyword>
<evidence type="ECO:0000313" key="7">
    <source>
        <dbReference type="Proteomes" id="UP000305517"/>
    </source>
</evidence>
<dbReference type="SUPFAM" id="SSF50324">
    <property type="entry name" value="Inorganic pyrophosphatase"/>
    <property type="match status" value="1"/>
</dbReference>
<evidence type="ECO:0000256" key="3">
    <source>
        <dbReference type="ARBA" id="ARBA00022723"/>
    </source>
</evidence>
<reference evidence="6 7" key="1">
    <citation type="submission" date="2019-05" db="EMBL/GenBank/DDBJ databases">
        <title>Hymenobacter edaphi sp. nov., isolated from abandoned arsenic-contaminated farmland soil.</title>
        <authorList>
            <person name="Nie L."/>
        </authorList>
    </citation>
    <scope>NUCLEOTIDE SEQUENCE [LARGE SCALE GENOMIC DNA]</scope>
    <source>
        <strain evidence="6 7">1-3-3-8</strain>
    </source>
</reference>
<keyword evidence="7" id="KW-1185">Reference proteome</keyword>
<accession>A0A5R8WQ50</accession>
<evidence type="ECO:0000256" key="5">
    <source>
        <dbReference type="ARBA" id="ARBA00022842"/>
    </source>
</evidence>
<gene>
    <name evidence="6" type="ORF">FDY95_13055</name>
</gene>
<dbReference type="GO" id="GO:0000287">
    <property type="term" value="F:magnesium ion binding"/>
    <property type="evidence" value="ECO:0007669"/>
    <property type="project" value="InterPro"/>
</dbReference>
<dbReference type="AlphaFoldDB" id="A0A5R8WQ50"/>
<evidence type="ECO:0000256" key="1">
    <source>
        <dbReference type="ARBA" id="ARBA00001946"/>
    </source>
</evidence>
<dbReference type="Gene3D" id="3.90.80.10">
    <property type="entry name" value="Inorganic pyrophosphatase"/>
    <property type="match status" value="1"/>
</dbReference>
<keyword evidence="4" id="KW-0378">Hydrolase</keyword>
<name>A0A5R8WQ50_9BACT</name>
<dbReference type="InterPro" id="IPR008162">
    <property type="entry name" value="Pyrophosphatase"/>
</dbReference>
<dbReference type="Pfam" id="PF00719">
    <property type="entry name" value="Pyrophosphatase"/>
    <property type="match status" value="1"/>
</dbReference>
<evidence type="ECO:0000256" key="4">
    <source>
        <dbReference type="ARBA" id="ARBA00022801"/>
    </source>
</evidence>
<comment type="caution">
    <text evidence="6">The sequence shown here is derived from an EMBL/GenBank/DDBJ whole genome shotgun (WGS) entry which is preliminary data.</text>
</comment>
<evidence type="ECO:0000256" key="2">
    <source>
        <dbReference type="ARBA" id="ARBA00012146"/>
    </source>
</evidence>
<dbReference type="EMBL" id="VAJM01000005">
    <property type="protein sequence ID" value="TLM92355.1"/>
    <property type="molecule type" value="Genomic_DNA"/>
</dbReference>
<proteinExistence type="predicted"/>
<dbReference type="GO" id="GO:0006796">
    <property type="term" value="P:phosphate-containing compound metabolic process"/>
    <property type="evidence" value="ECO:0007669"/>
    <property type="project" value="InterPro"/>
</dbReference>
<protein>
    <recommendedName>
        <fullName evidence="2">inorganic diphosphatase</fullName>
        <ecNumber evidence="2">3.6.1.1</ecNumber>
    </recommendedName>
</protein>
<dbReference type="EC" id="3.6.1.1" evidence="2"/>
<organism evidence="6 7">
    <name type="scientific">Hymenobacter jeollabukensis</name>
    <dbReference type="NCBI Taxonomy" id="2025313"/>
    <lineage>
        <taxon>Bacteria</taxon>
        <taxon>Pseudomonadati</taxon>
        <taxon>Bacteroidota</taxon>
        <taxon>Cytophagia</taxon>
        <taxon>Cytophagales</taxon>
        <taxon>Hymenobacteraceae</taxon>
        <taxon>Hymenobacter</taxon>
    </lineage>
</organism>
<dbReference type="GO" id="GO:0005737">
    <property type="term" value="C:cytoplasm"/>
    <property type="evidence" value="ECO:0007669"/>
    <property type="project" value="InterPro"/>
</dbReference>
<dbReference type="GO" id="GO:0004427">
    <property type="term" value="F:inorganic diphosphate phosphatase activity"/>
    <property type="evidence" value="ECO:0007669"/>
    <property type="project" value="UniProtKB-EC"/>
</dbReference>
<dbReference type="Proteomes" id="UP000305517">
    <property type="component" value="Unassembled WGS sequence"/>
</dbReference>
<keyword evidence="5" id="KW-0460">Magnesium</keyword>
<comment type="cofactor">
    <cofactor evidence="1">
        <name>Mg(2+)</name>
        <dbReference type="ChEBI" id="CHEBI:18420"/>
    </cofactor>
</comment>
<dbReference type="OrthoDB" id="5187599at2"/>